<reference evidence="1 2" key="1">
    <citation type="journal article" date="2015" name="Nature">
        <title>rRNA introns, odd ribosomes, and small enigmatic genomes across a large radiation of phyla.</title>
        <authorList>
            <person name="Brown C.T."/>
            <person name="Hug L.A."/>
            <person name="Thomas B.C."/>
            <person name="Sharon I."/>
            <person name="Castelle C.J."/>
            <person name="Singh A."/>
            <person name="Wilkins M.J."/>
            <person name="Williams K.H."/>
            <person name="Banfield J.F."/>
        </authorList>
    </citation>
    <scope>NUCLEOTIDE SEQUENCE [LARGE SCALE GENOMIC DNA]</scope>
</reference>
<dbReference type="AlphaFoldDB" id="A0A0G0JJW4"/>
<name>A0A0G0JJW4_9BACT</name>
<organism evidence="1 2">
    <name type="scientific">Candidatus Daviesbacteria bacterium GW2011_GWA2_38_24</name>
    <dbReference type="NCBI Taxonomy" id="1618422"/>
    <lineage>
        <taxon>Bacteria</taxon>
        <taxon>Candidatus Daviesiibacteriota</taxon>
    </lineage>
</organism>
<sequence length="85" mass="9751">MIEVINSKKIAGELGLHRPAMWKRVLESLSLREVTPVDICPKYNLGRLYAYFPDLMGDNTAIGIGDDGMCQSWRGHRRWYRSLLA</sequence>
<comment type="caution">
    <text evidence="1">The sequence shown here is derived from an EMBL/GenBank/DDBJ whole genome shotgun (WGS) entry which is preliminary data.</text>
</comment>
<evidence type="ECO:0000313" key="1">
    <source>
        <dbReference type="EMBL" id="KKQ67097.1"/>
    </source>
</evidence>
<accession>A0A0G0JJW4</accession>
<gene>
    <name evidence="1" type="ORF">US86_C0001G0024</name>
</gene>
<evidence type="ECO:0000313" key="2">
    <source>
        <dbReference type="Proteomes" id="UP000034235"/>
    </source>
</evidence>
<proteinExistence type="predicted"/>
<protein>
    <submittedName>
        <fullName evidence="1">Uncharacterized protein</fullName>
    </submittedName>
</protein>
<dbReference type="Proteomes" id="UP000034235">
    <property type="component" value="Unassembled WGS sequence"/>
</dbReference>
<dbReference type="EMBL" id="LBUP01000001">
    <property type="protein sequence ID" value="KKQ67097.1"/>
    <property type="molecule type" value="Genomic_DNA"/>
</dbReference>